<organism evidence="2">
    <name type="scientific">Candidatus Berkiella cookevillensis</name>
    <dbReference type="NCBI Taxonomy" id="437022"/>
    <lineage>
        <taxon>Bacteria</taxon>
        <taxon>Pseudomonadati</taxon>
        <taxon>Pseudomonadota</taxon>
        <taxon>Gammaproteobacteria</taxon>
        <taxon>Candidatus Berkiellales</taxon>
        <taxon>Candidatus Berkiellaceae</taxon>
        <taxon>Candidatus Berkiella</taxon>
    </lineage>
</organism>
<keyword evidence="1" id="KW-0472">Membrane</keyword>
<reference evidence="2" key="1">
    <citation type="submission" date="2015-09" db="EMBL/GenBank/DDBJ databases">
        <title>Draft Genome Sequences of Two Novel Amoeba-resistant Intranuclear Bacteria, Candidatus Berkiella cookevillensis and Candidatus Berkiella aquae.</title>
        <authorList>
            <person name="Mehari Y.T."/>
            <person name="Arivett B.A."/>
            <person name="Farone A.L."/>
            <person name="Gunderson J.H."/>
            <person name="Farone M.B."/>
        </authorList>
    </citation>
    <scope>NUCLEOTIDE SEQUENCE [LARGE SCALE GENOMIC DNA]</scope>
    <source>
        <strain evidence="2">CC99</strain>
    </source>
</reference>
<keyword evidence="1" id="KW-0812">Transmembrane</keyword>
<dbReference type="EMBL" id="LKHV01000002">
    <property type="protein sequence ID" value="KRG19444.1"/>
    <property type="molecule type" value="Genomic_DNA"/>
</dbReference>
<keyword evidence="4" id="KW-1185">Reference proteome</keyword>
<proteinExistence type="predicted"/>
<evidence type="ECO:0000313" key="2">
    <source>
        <dbReference type="EMBL" id="KRG19444.1"/>
    </source>
</evidence>
<evidence type="ECO:0000313" key="3">
    <source>
        <dbReference type="EMBL" id="MCS5707441.1"/>
    </source>
</evidence>
<gene>
    <name evidence="3" type="ORF">CC99x_000840</name>
    <name evidence="2" type="ORF">CC99x_00456</name>
</gene>
<name>A0A0Q9YRC3_9GAMM</name>
<dbReference type="STRING" id="437022.CC99x_00456"/>
<reference evidence="3" key="2">
    <citation type="journal article" date="2016" name="Genome Announc.">
        <title>Draft Genome Sequences of Two Novel Amoeba-Resistant Intranuclear Bacteria, 'Candidatus Berkiella cookevillensis' and 'Candidatus Berkiella aquae'.</title>
        <authorList>
            <person name="Mehari Y.T."/>
            <person name="Arivett B.A."/>
            <person name="Farone A.L."/>
            <person name="Gunderson J.H."/>
            <person name="Farone M.B."/>
        </authorList>
    </citation>
    <scope>NUCLEOTIDE SEQUENCE</scope>
    <source>
        <strain evidence="3">CC99</strain>
    </source>
</reference>
<dbReference type="PANTHER" id="PTHR31876">
    <property type="entry name" value="COV-LIKE PROTEIN 1"/>
    <property type="match status" value="1"/>
</dbReference>
<protein>
    <submittedName>
        <fullName evidence="3">DUF502 domain-containing protein</fullName>
    </submittedName>
</protein>
<keyword evidence="1" id="KW-1133">Transmembrane helix</keyword>
<dbReference type="RefSeq" id="WP_057623251.1">
    <property type="nucleotide sequence ID" value="NZ_LKHV02000001.1"/>
</dbReference>
<comment type="caution">
    <text evidence="2">The sequence shown here is derived from an EMBL/GenBank/DDBJ whole genome shotgun (WGS) entry which is preliminary data.</text>
</comment>
<dbReference type="AlphaFoldDB" id="A0A0Q9YRC3"/>
<feature type="transmembrane region" description="Helical" evidence="1">
    <location>
        <begin position="50"/>
        <end position="72"/>
    </location>
</feature>
<dbReference type="Pfam" id="PF04367">
    <property type="entry name" value="DUF502"/>
    <property type="match status" value="1"/>
</dbReference>
<sequence length="197" mass="22048">MIKRIFWSGLQAFVPIVVTFAVVVWVFRSIEVFFGRFIQYIIPPQYYFDGLGIIVGVLLVFVIGILVNAWLIKTIYHFAESIVNKIPGIKVIYNAVKDFVNFFDKSKQTQAQYAVLVNTALGQAIGFVTRDNLTDLPQDLGGEANCLVYIPLSYQIGGLMVSIPKKDLIKIDWEINQAMSFVITAGMSSTPTTITKP</sequence>
<reference evidence="3" key="3">
    <citation type="submission" date="2021-06" db="EMBL/GenBank/DDBJ databases">
        <title>Genomic Description and Analysis of Intracellular Bacteria, Candidatus Berkiella cookevillensis and Candidatus Berkiella aquae.</title>
        <authorList>
            <person name="Kidane D.T."/>
            <person name="Mehari Y.T."/>
            <person name="Rice F.C."/>
            <person name="Arivett B.A."/>
            <person name="Farone A.L."/>
            <person name="Berk S.G."/>
            <person name="Farone M.B."/>
        </authorList>
    </citation>
    <scope>NUCLEOTIDE SEQUENCE</scope>
    <source>
        <strain evidence="3">CC99</strain>
    </source>
</reference>
<feature type="transmembrane region" description="Helical" evidence="1">
    <location>
        <begin position="12"/>
        <end position="30"/>
    </location>
</feature>
<dbReference type="PANTHER" id="PTHR31876:SF26">
    <property type="entry name" value="PROTEIN LIKE COV 2"/>
    <property type="match status" value="1"/>
</dbReference>
<dbReference type="InterPro" id="IPR007462">
    <property type="entry name" value="COV1-like"/>
</dbReference>
<dbReference type="EMBL" id="LKHV02000001">
    <property type="protein sequence ID" value="MCS5707441.1"/>
    <property type="molecule type" value="Genomic_DNA"/>
</dbReference>
<evidence type="ECO:0000313" key="4">
    <source>
        <dbReference type="Proteomes" id="UP000051494"/>
    </source>
</evidence>
<dbReference type="Proteomes" id="UP000051494">
    <property type="component" value="Unassembled WGS sequence"/>
</dbReference>
<dbReference type="OrthoDB" id="5636623at2"/>
<accession>A0A0Q9YRC3</accession>
<evidence type="ECO:0000256" key="1">
    <source>
        <dbReference type="SAM" id="Phobius"/>
    </source>
</evidence>